<evidence type="ECO:0000256" key="5">
    <source>
        <dbReference type="ARBA" id="ARBA00022824"/>
    </source>
</evidence>
<comment type="subcellular location">
    <subcellularLocation>
        <location evidence="2">Endoplasmic reticulum membrane</location>
    </subcellularLocation>
</comment>
<evidence type="ECO:0000256" key="6">
    <source>
        <dbReference type="ARBA" id="ARBA00023004"/>
    </source>
</evidence>
<dbReference type="Proteomes" id="UP000825002">
    <property type="component" value="Unassembled WGS sequence"/>
</dbReference>
<comment type="similarity">
    <text evidence="3 9">Belongs to the cytochrome P450 family.</text>
</comment>
<keyword evidence="7 9" id="KW-0503">Monooxygenase</keyword>
<keyword evidence="9" id="KW-0479">Metal-binding</keyword>
<evidence type="ECO:0000256" key="11">
    <source>
        <dbReference type="SAM" id="Phobius"/>
    </source>
</evidence>
<evidence type="ECO:0000256" key="7">
    <source>
        <dbReference type="ARBA" id="ARBA00023033"/>
    </source>
</evidence>
<keyword evidence="6 9" id="KW-0408">Iron</keyword>
<dbReference type="PANTHER" id="PTHR24291:SF189">
    <property type="entry name" value="CYTOCHROME P450 4C3-RELATED"/>
    <property type="match status" value="1"/>
</dbReference>
<name>A0ABQ7S923_9ACAR</name>
<gene>
    <name evidence="12" type="primary">Cyp4v2</name>
    <name evidence="12" type="ORF">GZH46_01573</name>
</gene>
<dbReference type="PRINTS" id="PR00385">
    <property type="entry name" value="P450"/>
</dbReference>
<evidence type="ECO:0000256" key="2">
    <source>
        <dbReference type="ARBA" id="ARBA00004586"/>
    </source>
</evidence>
<dbReference type="InterPro" id="IPR002401">
    <property type="entry name" value="Cyt_P450_E_grp-I"/>
</dbReference>
<keyword evidence="13" id="KW-1185">Reference proteome</keyword>
<dbReference type="InterPro" id="IPR036396">
    <property type="entry name" value="Cyt_P450_sf"/>
</dbReference>
<accession>A0ABQ7S923</accession>
<dbReference type="InterPro" id="IPR017972">
    <property type="entry name" value="Cyt_P450_CS"/>
</dbReference>
<evidence type="ECO:0000313" key="12">
    <source>
        <dbReference type="EMBL" id="KAG9509896.1"/>
    </source>
</evidence>
<comment type="cofactor">
    <cofactor evidence="1">
        <name>heme</name>
        <dbReference type="ChEBI" id="CHEBI:30413"/>
    </cofactor>
</comment>
<evidence type="ECO:0000313" key="13">
    <source>
        <dbReference type="Proteomes" id="UP000825002"/>
    </source>
</evidence>
<comment type="caution">
    <text evidence="12">The sequence shown here is derived from an EMBL/GenBank/DDBJ whole genome shotgun (WGS) entry which is preliminary data.</text>
</comment>
<dbReference type="PRINTS" id="PR00463">
    <property type="entry name" value="EP450I"/>
</dbReference>
<proteinExistence type="inferred from homology"/>
<keyword evidence="5" id="KW-0256">Endoplasmic reticulum</keyword>
<keyword evidence="4 9" id="KW-0349">Heme</keyword>
<evidence type="ECO:0000256" key="10">
    <source>
        <dbReference type="SAM" id="MobiDB-lite"/>
    </source>
</evidence>
<feature type="transmembrane region" description="Helical" evidence="11">
    <location>
        <begin position="6"/>
        <end position="25"/>
    </location>
</feature>
<feature type="region of interest" description="Disordered" evidence="10">
    <location>
        <begin position="300"/>
        <end position="326"/>
    </location>
</feature>
<reference evidence="12 13" key="1">
    <citation type="submission" date="2020-10" db="EMBL/GenBank/DDBJ databases">
        <authorList>
            <person name="Klimov P.B."/>
            <person name="Dyachkov S.M."/>
            <person name="Chetverikov P.E."/>
        </authorList>
    </citation>
    <scope>NUCLEOTIDE SEQUENCE [LARGE SCALE GENOMIC DNA]</scope>
    <source>
        <strain evidence="12">BMOC 18-1129-001#AD2665</strain>
        <tissue evidence="12">Entire mites</tissue>
    </source>
</reference>
<keyword evidence="11" id="KW-1133">Transmembrane helix</keyword>
<evidence type="ECO:0000256" key="1">
    <source>
        <dbReference type="ARBA" id="ARBA00001971"/>
    </source>
</evidence>
<feature type="compositionally biased region" description="Low complexity" evidence="10">
    <location>
        <begin position="312"/>
        <end position="326"/>
    </location>
</feature>
<feature type="compositionally biased region" description="Polar residues" evidence="10">
    <location>
        <begin position="300"/>
        <end position="309"/>
    </location>
</feature>
<keyword evidence="8 11" id="KW-0472">Membrane</keyword>
<evidence type="ECO:0000256" key="9">
    <source>
        <dbReference type="RuleBase" id="RU000461"/>
    </source>
</evidence>
<keyword evidence="11" id="KW-0812">Transmembrane</keyword>
<dbReference type="PROSITE" id="PS00086">
    <property type="entry name" value="CYTOCHROME_P450"/>
    <property type="match status" value="1"/>
</dbReference>
<keyword evidence="9" id="KW-0560">Oxidoreductase</keyword>
<evidence type="ECO:0000256" key="8">
    <source>
        <dbReference type="ARBA" id="ARBA00023136"/>
    </source>
</evidence>
<dbReference type="InterPro" id="IPR001128">
    <property type="entry name" value="Cyt_P450"/>
</dbReference>
<organism evidence="12 13">
    <name type="scientific">Fragariocoptes setiger</name>
    <dbReference type="NCBI Taxonomy" id="1670756"/>
    <lineage>
        <taxon>Eukaryota</taxon>
        <taxon>Metazoa</taxon>
        <taxon>Ecdysozoa</taxon>
        <taxon>Arthropoda</taxon>
        <taxon>Chelicerata</taxon>
        <taxon>Arachnida</taxon>
        <taxon>Acari</taxon>
        <taxon>Acariformes</taxon>
        <taxon>Trombidiformes</taxon>
        <taxon>Prostigmata</taxon>
        <taxon>Eupodina</taxon>
        <taxon>Eriophyoidea</taxon>
        <taxon>Phytoptidae</taxon>
        <taxon>Fragariocoptes</taxon>
    </lineage>
</organism>
<sequence length="584" mass="66299">MLADISLLRGGILLAMIVIVTVELWRKVKSIVKFRATINKIPGPAAPSGALFALGNIPSKVLRLMFSCDARQASEFYCSQVQSVLGHTLIHSDAPMYRLWLGQQPVICVWKPEVVESVLSDNTLLEKSYHYDYLRPWLGDGLLTSAGKIWRSRRKLLVPAFHFHILKDFVPVFDAKAKLLVRRLNSLIGDTHAQSHVLDVTPIITACALDAICETIMGVSINAQSNPKNDYCQSIYIVGEAFLERIIQPRYWLEPIFRLTELGKSYRHHLNKLHTFTRTVIAERKAAAVAAAASSTVNPTVEQGDSTGTCRAPVSVPAPAPVTSEASTNKPQAFLDLLLAHQNVETGKQQLSDEEIREEVDTFMFEGHDTTAMALSWCLFLLGHHVDKQQRLRDEIDHFFQAHAHQQQQHREGEFNTSEDDERPLLLEQIKTLKYLDCVIKEALRLCPSVPFIGRETKRDMHLHGYNIPAGSVLFVLIYQLHRDASIWSEPERFEPDRFARTDHARHPFAYVPFSAGPRNCIGQKFAMAEMKTILMYLVRHFYFESVTPMDKARPQMEMVLRPKSALNVRVTRRTTHLRTTMTN</sequence>
<dbReference type="SUPFAM" id="SSF48264">
    <property type="entry name" value="Cytochrome P450"/>
    <property type="match status" value="1"/>
</dbReference>
<dbReference type="Gene3D" id="1.10.630.10">
    <property type="entry name" value="Cytochrome P450"/>
    <property type="match status" value="1"/>
</dbReference>
<dbReference type="InterPro" id="IPR050196">
    <property type="entry name" value="Cytochrome_P450_Monoox"/>
</dbReference>
<dbReference type="PANTHER" id="PTHR24291">
    <property type="entry name" value="CYTOCHROME P450 FAMILY 4"/>
    <property type="match status" value="1"/>
</dbReference>
<dbReference type="EMBL" id="JAIFTH010000293">
    <property type="protein sequence ID" value="KAG9509896.1"/>
    <property type="molecule type" value="Genomic_DNA"/>
</dbReference>
<dbReference type="CDD" id="cd20628">
    <property type="entry name" value="CYP4"/>
    <property type="match status" value="1"/>
</dbReference>
<evidence type="ECO:0000256" key="4">
    <source>
        <dbReference type="ARBA" id="ARBA00022617"/>
    </source>
</evidence>
<evidence type="ECO:0000256" key="3">
    <source>
        <dbReference type="ARBA" id="ARBA00010617"/>
    </source>
</evidence>
<dbReference type="Pfam" id="PF00067">
    <property type="entry name" value="p450"/>
    <property type="match status" value="1"/>
</dbReference>
<protein>
    <submittedName>
        <fullName evidence="12">Cytochrome protein</fullName>
    </submittedName>
</protein>